<organism evidence="1 2">
    <name type="scientific">Streptomyces mashuensis</name>
    <dbReference type="NCBI Taxonomy" id="33904"/>
    <lineage>
        <taxon>Bacteria</taxon>
        <taxon>Bacillati</taxon>
        <taxon>Actinomycetota</taxon>
        <taxon>Actinomycetes</taxon>
        <taxon>Kitasatosporales</taxon>
        <taxon>Streptomycetaceae</taxon>
        <taxon>Streptomyces</taxon>
    </lineage>
</organism>
<proteinExistence type="predicted"/>
<dbReference type="Proteomes" id="UP000638313">
    <property type="component" value="Unassembled WGS sequence"/>
</dbReference>
<accession>A0A919EDQ6</accession>
<gene>
    <name evidence="1" type="ORF">GCM10010218_30800</name>
</gene>
<sequence length="154" mass="17249">MVGTDVIEISVTLPVNDPTRAGEHPLDRRQLWDGLLQKAEYAVPYVADISECTVLERTGAGLVRDVVMRGERIREVVTFEDGWRVSFRRADERATWVIRNDIGEDEGGALTLTFSAEMQFHGGQAPDVEQLRATTERGVQNTLDVIRRHYAPAA</sequence>
<reference evidence="1" key="1">
    <citation type="journal article" date="2014" name="Int. J. Syst. Evol. Microbiol.">
        <title>Complete genome sequence of Corynebacterium casei LMG S-19264T (=DSM 44701T), isolated from a smear-ripened cheese.</title>
        <authorList>
            <consortium name="US DOE Joint Genome Institute (JGI-PGF)"/>
            <person name="Walter F."/>
            <person name="Albersmeier A."/>
            <person name="Kalinowski J."/>
            <person name="Ruckert C."/>
        </authorList>
    </citation>
    <scope>NUCLEOTIDE SEQUENCE</scope>
    <source>
        <strain evidence="1">JCM 4059</strain>
    </source>
</reference>
<dbReference type="InterPro" id="IPR023393">
    <property type="entry name" value="START-like_dom_sf"/>
</dbReference>
<dbReference type="InterPro" id="IPR015075">
    <property type="entry name" value="AtaL"/>
</dbReference>
<evidence type="ECO:0000313" key="1">
    <source>
        <dbReference type="EMBL" id="GHF47303.1"/>
    </source>
</evidence>
<protein>
    <submittedName>
        <fullName evidence="1">Uncharacterized protein</fullName>
    </submittedName>
</protein>
<dbReference type="Pfam" id="PF08982">
    <property type="entry name" value="AtaL"/>
    <property type="match status" value="1"/>
</dbReference>
<comment type="caution">
    <text evidence="1">The sequence shown here is derived from an EMBL/GenBank/DDBJ whole genome shotgun (WGS) entry which is preliminary data.</text>
</comment>
<dbReference type="SUPFAM" id="SSF55961">
    <property type="entry name" value="Bet v1-like"/>
    <property type="match status" value="1"/>
</dbReference>
<dbReference type="Gene3D" id="3.30.530.20">
    <property type="match status" value="1"/>
</dbReference>
<keyword evidence="2" id="KW-1185">Reference proteome</keyword>
<evidence type="ECO:0000313" key="2">
    <source>
        <dbReference type="Proteomes" id="UP000638313"/>
    </source>
</evidence>
<dbReference type="EMBL" id="BNBD01000005">
    <property type="protein sequence ID" value="GHF47303.1"/>
    <property type="molecule type" value="Genomic_DNA"/>
</dbReference>
<name>A0A919EDQ6_9ACTN</name>
<reference evidence="1" key="2">
    <citation type="submission" date="2020-09" db="EMBL/GenBank/DDBJ databases">
        <authorList>
            <person name="Sun Q."/>
            <person name="Ohkuma M."/>
        </authorList>
    </citation>
    <scope>NUCLEOTIDE SEQUENCE</scope>
    <source>
        <strain evidence="1">JCM 4059</strain>
    </source>
</reference>
<dbReference type="AlphaFoldDB" id="A0A919EDQ6"/>